<dbReference type="Gene3D" id="1.10.287.130">
    <property type="match status" value="1"/>
</dbReference>
<dbReference type="SUPFAM" id="SSF55874">
    <property type="entry name" value="ATPase domain of HSP90 chaperone/DNA topoisomerase II/histidine kinase"/>
    <property type="match status" value="1"/>
</dbReference>
<evidence type="ECO:0000256" key="2">
    <source>
        <dbReference type="ARBA" id="ARBA00012438"/>
    </source>
</evidence>
<dbReference type="Gene3D" id="3.40.50.2300">
    <property type="match status" value="1"/>
</dbReference>
<evidence type="ECO:0000256" key="5">
    <source>
        <dbReference type="SAM" id="Coils"/>
    </source>
</evidence>
<keyword evidence="9" id="KW-1185">Reference proteome</keyword>
<dbReference type="OrthoDB" id="5389366at2"/>
<dbReference type="InterPro" id="IPR005467">
    <property type="entry name" value="His_kinase_dom"/>
</dbReference>
<dbReference type="Pfam" id="PF00072">
    <property type="entry name" value="Response_reg"/>
    <property type="match status" value="1"/>
</dbReference>
<evidence type="ECO:0000256" key="4">
    <source>
        <dbReference type="PROSITE-ProRule" id="PRU00169"/>
    </source>
</evidence>
<dbReference type="SUPFAM" id="SSF47384">
    <property type="entry name" value="Homodimeric domain of signal transducing histidine kinase"/>
    <property type="match status" value="1"/>
</dbReference>
<keyword evidence="3 4" id="KW-0597">Phosphoprotein</keyword>
<dbReference type="PANTHER" id="PTHR43065">
    <property type="entry name" value="SENSOR HISTIDINE KINASE"/>
    <property type="match status" value="1"/>
</dbReference>
<evidence type="ECO:0000259" key="7">
    <source>
        <dbReference type="PROSITE" id="PS50110"/>
    </source>
</evidence>
<dbReference type="InterPro" id="IPR036097">
    <property type="entry name" value="HisK_dim/P_sf"/>
</dbReference>
<feature type="domain" description="Histidine kinase" evidence="6">
    <location>
        <begin position="190"/>
        <end position="414"/>
    </location>
</feature>
<keyword evidence="5" id="KW-0175">Coiled coil</keyword>
<dbReference type="Pfam" id="PF02518">
    <property type="entry name" value="HATPase_c"/>
    <property type="match status" value="1"/>
</dbReference>
<feature type="modified residue" description="4-aspartylphosphate" evidence="4">
    <location>
        <position position="487"/>
    </location>
</feature>
<feature type="coiled-coil region" evidence="5">
    <location>
        <begin position="147"/>
        <end position="181"/>
    </location>
</feature>
<dbReference type="PANTHER" id="PTHR43065:SF42">
    <property type="entry name" value="TWO-COMPONENT SENSOR PPRA"/>
    <property type="match status" value="1"/>
</dbReference>
<evidence type="ECO:0000313" key="8">
    <source>
        <dbReference type="EMBL" id="SOE89086.1"/>
    </source>
</evidence>
<dbReference type="EC" id="2.7.13.3" evidence="2"/>
<dbReference type="EMBL" id="OCSU01000003">
    <property type="protein sequence ID" value="SOE89086.1"/>
    <property type="molecule type" value="Genomic_DNA"/>
</dbReference>
<accession>A0A7Z7IE64</accession>
<feature type="domain" description="Response regulatory" evidence="7">
    <location>
        <begin position="437"/>
        <end position="552"/>
    </location>
</feature>
<dbReference type="InterPro" id="IPR011006">
    <property type="entry name" value="CheY-like_superfamily"/>
</dbReference>
<dbReference type="AlphaFoldDB" id="A0A7Z7IE64"/>
<evidence type="ECO:0000313" key="9">
    <source>
        <dbReference type="Proteomes" id="UP000219522"/>
    </source>
</evidence>
<dbReference type="PRINTS" id="PR00344">
    <property type="entry name" value="BCTRLSENSOR"/>
</dbReference>
<dbReference type="Gene3D" id="3.30.565.10">
    <property type="entry name" value="Histidine kinase-like ATPase, C-terminal domain"/>
    <property type="match status" value="1"/>
</dbReference>
<comment type="caution">
    <text evidence="8">The sequence shown here is derived from an EMBL/GenBank/DDBJ whole genome shotgun (WGS) entry which is preliminary data.</text>
</comment>
<dbReference type="InterPro" id="IPR003661">
    <property type="entry name" value="HisK_dim/P_dom"/>
</dbReference>
<reference evidence="8 9" key="1">
    <citation type="submission" date="2017-09" db="EMBL/GenBank/DDBJ databases">
        <authorList>
            <person name="Varghese N."/>
            <person name="Submissions S."/>
        </authorList>
    </citation>
    <scope>NUCLEOTIDE SEQUENCE [LARGE SCALE GENOMIC DNA]</scope>
    <source>
        <strain evidence="8 9">OK806</strain>
    </source>
</reference>
<dbReference type="InterPro" id="IPR036890">
    <property type="entry name" value="HATPase_C_sf"/>
</dbReference>
<dbReference type="SMART" id="SM00388">
    <property type="entry name" value="HisKA"/>
    <property type="match status" value="1"/>
</dbReference>
<name>A0A7Z7IE64_9BURK</name>
<comment type="catalytic activity">
    <reaction evidence="1">
        <text>ATP + protein L-histidine = ADP + protein N-phospho-L-histidine.</text>
        <dbReference type="EC" id="2.7.13.3"/>
    </reaction>
</comment>
<dbReference type="PROSITE" id="PS50109">
    <property type="entry name" value="HIS_KIN"/>
    <property type="match status" value="1"/>
</dbReference>
<dbReference type="PROSITE" id="PS50110">
    <property type="entry name" value="RESPONSE_REGULATORY"/>
    <property type="match status" value="1"/>
</dbReference>
<evidence type="ECO:0000259" key="6">
    <source>
        <dbReference type="PROSITE" id="PS50109"/>
    </source>
</evidence>
<dbReference type="SMART" id="SM00387">
    <property type="entry name" value="HATPase_c"/>
    <property type="match status" value="1"/>
</dbReference>
<proteinExistence type="predicted"/>
<dbReference type="InterPro" id="IPR001789">
    <property type="entry name" value="Sig_transdc_resp-reg_receiver"/>
</dbReference>
<sequence>MARDREQQKGDLLVLAPTGEDATVIARVLSSRSFDTRIVASLTEVCELLRNEEGLSVSGLVVTEEALEGEAAVLIKCLEDQAAWSDLPTCVLIVAGNPDSAAVRWRFFEALGNVTLLARPLTVEALLSAARGLLRARARQLQTKRHLDELKAAALMLEQRVAQRTEELMAVEQTLRQAQKMEAIGQLTGGIAHDFNNLLQVISSNMELIKVRIRQGRMVEIERHAQSATEATQRAAALTHRLLAFSRRQTLDPKPVDANQLVSDMLELLQRTLGPSISVNTAFAHDLHLALCDPPQLENVVLNLCINARDAMPEGGELRLMTENSKLRGRATVLHDLPEGDYVVLSVTDTGCGMTPEIAAKAFDPFFTTKPIGQGTGLGLSMVYGFTRQSGGKVTIDSRVGAGTTVSIYLPKLEGDDFPVAIKSQAPTAPLVASPKTVLVIDDESAVRTLCAEVLREAGYNVIEAGDGLAGLSLLESNLHFDMLVTDIGMPGINGREMADRARRTRPELRVLYITGYAEKAAFPNGNVDPGSHLLTKPFAIQDLLARVEQIIAAEKS</sequence>
<dbReference type="Proteomes" id="UP000219522">
    <property type="component" value="Unassembled WGS sequence"/>
</dbReference>
<protein>
    <recommendedName>
        <fullName evidence="2">histidine kinase</fullName>
        <ecNumber evidence="2">2.7.13.3</ecNumber>
    </recommendedName>
</protein>
<dbReference type="SMART" id="SM00448">
    <property type="entry name" value="REC"/>
    <property type="match status" value="1"/>
</dbReference>
<dbReference type="InterPro" id="IPR004358">
    <property type="entry name" value="Sig_transdc_His_kin-like_C"/>
</dbReference>
<dbReference type="InterPro" id="IPR003594">
    <property type="entry name" value="HATPase_dom"/>
</dbReference>
<evidence type="ECO:0000256" key="1">
    <source>
        <dbReference type="ARBA" id="ARBA00000085"/>
    </source>
</evidence>
<dbReference type="GO" id="GO:0000155">
    <property type="term" value="F:phosphorelay sensor kinase activity"/>
    <property type="evidence" value="ECO:0007669"/>
    <property type="project" value="InterPro"/>
</dbReference>
<gene>
    <name evidence="8" type="ORF">SAMN05446927_7741</name>
</gene>
<organism evidence="8 9">
    <name type="scientific">Caballeronia arationis</name>
    <dbReference type="NCBI Taxonomy" id="1777142"/>
    <lineage>
        <taxon>Bacteria</taxon>
        <taxon>Pseudomonadati</taxon>
        <taxon>Pseudomonadota</taxon>
        <taxon>Betaproteobacteria</taxon>
        <taxon>Burkholderiales</taxon>
        <taxon>Burkholderiaceae</taxon>
        <taxon>Caballeronia</taxon>
    </lineage>
</organism>
<dbReference type="SUPFAM" id="SSF52172">
    <property type="entry name" value="CheY-like"/>
    <property type="match status" value="1"/>
</dbReference>
<evidence type="ECO:0000256" key="3">
    <source>
        <dbReference type="ARBA" id="ARBA00022553"/>
    </source>
</evidence>